<keyword evidence="2" id="KW-1185">Reference proteome</keyword>
<reference evidence="1 2" key="1">
    <citation type="journal article" date="2017" name="Int. J. Syst. Evol. Microbiol.">
        <title>Roseitalea porphyridii gen. nov., sp. nov., isolated from a red alga, and reclassification of Hoeflea suaedae Chung et al. 2013 as Pseudohoeflea suaedae gen. nov., comb. nov.</title>
        <authorList>
            <person name="Hyeon J.W."/>
            <person name="Jeong S.E."/>
            <person name="Baek K."/>
            <person name="Jeon C.O."/>
        </authorList>
    </citation>
    <scope>NUCLEOTIDE SEQUENCE [LARGE SCALE GENOMIC DNA]</scope>
    <source>
        <strain evidence="1 2">MA7-20</strain>
    </source>
</reference>
<dbReference type="GeneID" id="90768801"/>
<name>A0A4P6V5W5_9HYPH</name>
<dbReference type="AlphaFoldDB" id="A0A4P6V5W5"/>
<evidence type="ECO:0000313" key="1">
    <source>
        <dbReference type="EMBL" id="QBK31950.1"/>
    </source>
</evidence>
<dbReference type="Proteomes" id="UP000293719">
    <property type="component" value="Chromosome"/>
</dbReference>
<dbReference type="Pfam" id="PF20132">
    <property type="entry name" value="DUF6522"/>
    <property type="match status" value="1"/>
</dbReference>
<protein>
    <submittedName>
        <fullName evidence="1">Uncharacterized protein</fullName>
    </submittedName>
</protein>
<dbReference type="EMBL" id="CP036532">
    <property type="protein sequence ID" value="QBK31950.1"/>
    <property type="molecule type" value="Genomic_DNA"/>
</dbReference>
<dbReference type="OrthoDB" id="8238457at2"/>
<gene>
    <name evidence="1" type="ORF">E0E05_15955</name>
</gene>
<dbReference type="RefSeq" id="WP_131617596.1">
    <property type="nucleotide sequence ID" value="NZ_CP036532.1"/>
</dbReference>
<dbReference type="InterPro" id="IPR045389">
    <property type="entry name" value="DUF6522"/>
</dbReference>
<proteinExistence type="predicted"/>
<dbReference type="KEGG" id="rpod:E0E05_15955"/>
<organism evidence="1 2">
    <name type="scientific">Roseitalea porphyridii</name>
    <dbReference type="NCBI Taxonomy" id="1852022"/>
    <lineage>
        <taxon>Bacteria</taxon>
        <taxon>Pseudomonadati</taxon>
        <taxon>Pseudomonadota</taxon>
        <taxon>Alphaproteobacteria</taxon>
        <taxon>Hyphomicrobiales</taxon>
        <taxon>Ahrensiaceae</taxon>
        <taxon>Roseitalea</taxon>
    </lineage>
</organism>
<accession>A0A4P6V5W5</accession>
<sequence length="89" mass="9801">MTVEIENGAVTVSADMLAGPFGIEPEEVQPLMRAGAITGRVEEGAGEDEGRFRLTFRHGERRLQLICDEDGHVLQRSRTVLVGRTRVLP</sequence>
<evidence type="ECO:0000313" key="2">
    <source>
        <dbReference type="Proteomes" id="UP000293719"/>
    </source>
</evidence>